<accession>A0A1H1CWB1</accession>
<sequence>MSSSRRILATAATVGLAAVLAPVGAASAAPGDVFGSGMTQTVHCMSDGVNVKGDRNTLSIVAHCDLLMVTGNDNVITVTSPLKTLVVTGRDNVVKCEWTTGTTVSDRGFGNTVKC</sequence>
<organism evidence="2 3">
    <name type="scientific">Tsukamurella pulmonis</name>
    <dbReference type="NCBI Taxonomy" id="47312"/>
    <lineage>
        <taxon>Bacteria</taxon>
        <taxon>Bacillati</taxon>
        <taxon>Actinomycetota</taxon>
        <taxon>Actinomycetes</taxon>
        <taxon>Mycobacteriales</taxon>
        <taxon>Tsukamurellaceae</taxon>
        <taxon>Tsukamurella</taxon>
    </lineage>
</organism>
<dbReference type="AlphaFoldDB" id="A0A1H1CWB1"/>
<proteinExistence type="predicted"/>
<feature type="chain" id="PRO_5010186995" description="DUF3060 domain-containing protein" evidence="1">
    <location>
        <begin position="29"/>
        <end position="115"/>
    </location>
</feature>
<dbReference type="InterPro" id="IPR021417">
    <property type="entry name" value="DUF3060"/>
</dbReference>
<protein>
    <recommendedName>
        <fullName evidence="4">DUF3060 domain-containing protein</fullName>
    </recommendedName>
</protein>
<evidence type="ECO:0000313" key="3">
    <source>
        <dbReference type="Proteomes" id="UP000183053"/>
    </source>
</evidence>
<name>A0A1H1CWB1_9ACTN</name>
<evidence type="ECO:0000256" key="1">
    <source>
        <dbReference type="SAM" id="SignalP"/>
    </source>
</evidence>
<dbReference type="PROSITE" id="PS51318">
    <property type="entry name" value="TAT"/>
    <property type="match status" value="1"/>
</dbReference>
<keyword evidence="1" id="KW-0732">Signal</keyword>
<feature type="signal peptide" evidence="1">
    <location>
        <begin position="1"/>
        <end position="28"/>
    </location>
</feature>
<evidence type="ECO:0008006" key="4">
    <source>
        <dbReference type="Google" id="ProtNLM"/>
    </source>
</evidence>
<keyword evidence="3" id="KW-1185">Reference proteome</keyword>
<dbReference type="RefSeq" id="WP_068566594.1">
    <property type="nucleotide sequence ID" value="NZ_AP025457.1"/>
</dbReference>
<dbReference type="InterPro" id="IPR006311">
    <property type="entry name" value="TAT_signal"/>
</dbReference>
<evidence type="ECO:0000313" key="2">
    <source>
        <dbReference type="EMBL" id="SDQ67846.1"/>
    </source>
</evidence>
<gene>
    <name evidence="2" type="ORF">SAMN04489765_1381</name>
</gene>
<reference evidence="3" key="1">
    <citation type="submission" date="2016-10" db="EMBL/GenBank/DDBJ databases">
        <authorList>
            <person name="Varghese N."/>
            <person name="Submissions S."/>
        </authorList>
    </citation>
    <scope>NUCLEOTIDE SEQUENCE [LARGE SCALE GENOMIC DNA]</scope>
    <source>
        <strain evidence="3">DSM 44142</strain>
    </source>
</reference>
<dbReference type="Proteomes" id="UP000183053">
    <property type="component" value="Unassembled WGS sequence"/>
</dbReference>
<dbReference type="Pfam" id="PF11259">
    <property type="entry name" value="DUF3060"/>
    <property type="match status" value="1"/>
</dbReference>
<dbReference type="EMBL" id="FNLF01000002">
    <property type="protein sequence ID" value="SDQ67846.1"/>
    <property type="molecule type" value="Genomic_DNA"/>
</dbReference>